<keyword evidence="1" id="KW-0812">Transmembrane</keyword>
<feature type="transmembrane region" description="Helical" evidence="1">
    <location>
        <begin position="76"/>
        <end position="97"/>
    </location>
</feature>
<dbReference type="Gene3D" id="1.20.1070.10">
    <property type="entry name" value="Rhodopsin 7-helix transmembrane proteins"/>
    <property type="match status" value="1"/>
</dbReference>
<feature type="transmembrane region" description="Helical" evidence="1">
    <location>
        <begin position="149"/>
        <end position="170"/>
    </location>
</feature>
<dbReference type="Pfam" id="PF10321">
    <property type="entry name" value="7TM_GPCR_Srt"/>
    <property type="match status" value="1"/>
</dbReference>
<evidence type="ECO:0000313" key="3">
    <source>
        <dbReference type="Proteomes" id="UP000031036"/>
    </source>
</evidence>
<protein>
    <recommendedName>
        <fullName evidence="4">7TM GPCR serpentine receptor class x (Srx) domain-containing protein</fullName>
    </recommendedName>
</protein>
<dbReference type="EMBL" id="JPKZ01001479">
    <property type="protein sequence ID" value="KHN81647.1"/>
    <property type="molecule type" value="Genomic_DNA"/>
</dbReference>
<evidence type="ECO:0000313" key="2">
    <source>
        <dbReference type="EMBL" id="KHN81647.1"/>
    </source>
</evidence>
<comment type="caution">
    <text evidence="2">The sequence shown here is derived from an EMBL/GenBank/DDBJ whole genome shotgun (WGS) entry which is preliminary data.</text>
</comment>
<evidence type="ECO:0008006" key="4">
    <source>
        <dbReference type="Google" id="ProtNLM"/>
    </source>
</evidence>
<organism evidence="2 3">
    <name type="scientific">Toxocara canis</name>
    <name type="common">Canine roundworm</name>
    <dbReference type="NCBI Taxonomy" id="6265"/>
    <lineage>
        <taxon>Eukaryota</taxon>
        <taxon>Metazoa</taxon>
        <taxon>Ecdysozoa</taxon>
        <taxon>Nematoda</taxon>
        <taxon>Chromadorea</taxon>
        <taxon>Rhabditida</taxon>
        <taxon>Spirurina</taxon>
        <taxon>Ascaridomorpha</taxon>
        <taxon>Ascaridoidea</taxon>
        <taxon>Toxocaridae</taxon>
        <taxon>Toxocara</taxon>
    </lineage>
</organism>
<dbReference type="PANTHER" id="PTHR22718:SF11">
    <property type="entry name" value="7TM GPCR SERPENTINE RECEPTOR CLASS X (SRX) DOMAIN-CONTAINING PROTEIN"/>
    <property type="match status" value="1"/>
</dbReference>
<dbReference type="Proteomes" id="UP000031036">
    <property type="component" value="Unassembled WGS sequence"/>
</dbReference>
<keyword evidence="3" id="KW-1185">Reference proteome</keyword>
<feature type="transmembrane region" description="Helical" evidence="1">
    <location>
        <begin position="28"/>
        <end position="56"/>
    </location>
</feature>
<sequence length="220" mass="25653">MVPLNFVLAASRFTILCYQPPFATAKFFYVLCGLCYTWGVLVITCCLTPFVGLIFVPASFVWRYDDSPLSTSFAQVDFVLCLSFCAISLFVYIVIVLKLLIMKKQMHMSNQQNRHEIAILIQAILIFLYCSFFMSAWHFYELFLPDCRWTYFAINTLWILNSGITSFLYLTMNQTIRRRFYERYFTCFHSTPAIVIAESLTPETRRVLSNRISPVSCMHT</sequence>
<dbReference type="OrthoDB" id="5802741at2759"/>
<dbReference type="AlphaFoldDB" id="A0A0B2VJL9"/>
<keyword evidence="1" id="KW-1133">Transmembrane helix</keyword>
<reference evidence="2 3" key="1">
    <citation type="submission" date="2014-11" db="EMBL/GenBank/DDBJ databases">
        <title>Genetic blueprint of the zoonotic pathogen Toxocara canis.</title>
        <authorList>
            <person name="Zhu X.-Q."/>
            <person name="Korhonen P.K."/>
            <person name="Cai H."/>
            <person name="Young N.D."/>
            <person name="Nejsum P."/>
            <person name="von Samson-Himmelstjerna G."/>
            <person name="Boag P.R."/>
            <person name="Tan P."/>
            <person name="Li Q."/>
            <person name="Min J."/>
            <person name="Yang Y."/>
            <person name="Wang X."/>
            <person name="Fang X."/>
            <person name="Hall R.S."/>
            <person name="Hofmann A."/>
            <person name="Sternberg P.W."/>
            <person name="Jex A.R."/>
            <person name="Gasser R.B."/>
        </authorList>
    </citation>
    <scope>NUCLEOTIDE SEQUENCE [LARGE SCALE GENOMIC DNA]</scope>
    <source>
        <strain evidence="2">PN_DK_2014</strain>
    </source>
</reference>
<dbReference type="OMA" id="AINTLWI"/>
<accession>A0A0B2VJL9</accession>
<dbReference type="InterPro" id="IPR019425">
    <property type="entry name" value="7TM_GPCR_serpentine_rcpt_Srt"/>
</dbReference>
<keyword evidence="1" id="KW-0472">Membrane</keyword>
<gene>
    <name evidence="2" type="ORF">Tcan_03488</name>
</gene>
<dbReference type="SUPFAM" id="SSF81321">
    <property type="entry name" value="Family A G protein-coupled receptor-like"/>
    <property type="match status" value="1"/>
</dbReference>
<dbReference type="PANTHER" id="PTHR22718">
    <property type="entry name" value="SERPENTINE RECEPTOR, CLASS X"/>
    <property type="match status" value="1"/>
</dbReference>
<name>A0A0B2VJL9_TOXCA</name>
<evidence type="ECO:0000256" key="1">
    <source>
        <dbReference type="SAM" id="Phobius"/>
    </source>
</evidence>
<proteinExistence type="predicted"/>
<feature type="transmembrane region" description="Helical" evidence="1">
    <location>
        <begin position="117"/>
        <end position="137"/>
    </location>
</feature>